<feature type="region of interest" description="Disordered" evidence="1">
    <location>
        <begin position="122"/>
        <end position="148"/>
    </location>
</feature>
<dbReference type="EMBL" id="CATQJL010000001">
    <property type="protein sequence ID" value="CAJ0588426.1"/>
    <property type="molecule type" value="Genomic_DNA"/>
</dbReference>
<evidence type="ECO:0000313" key="2">
    <source>
        <dbReference type="EMBL" id="CAJ0588426.1"/>
    </source>
</evidence>
<sequence>MQSEPEMTCSPQQQSETNELLQPSEHSGLSRKRSSDVNEPFEPPSNTFDVLSKTMHEMQQPSCSQQHLRTSTSDENQFELAQGPQTKSERVALSRSNETAERRASRLQANAERARLIRLKESAQQRAQRLAKDAEKKRKRRSDETEEERLLRLRNRRIQRAQVNLGEKAQEKNYEQSSDPHTISAEDGDTINATQCFREEATCSQNLATQADLMQCSSERRVTTLFYSDDNKGIRHGSLSAELHADEQDDAPATSNSQVNMVPGKSSEVTNSQTLQHNTEVRWNDTNDENCYFPVIQNLEVDICESERAATPEENESAGYVSERLPSNETIISQRAENQQSTCVRSLNHTCELWMVNLSKPRTVSPH</sequence>
<organism evidence="2 3">
    <name type="scientific">Cylicocyclus nassatus</name>
    <name type="common">Nematode worm</name>
    <dbReference type="NCBI Taxonomy" id="53992"/>
    <lineage>
        <taxon>Eukaryota</taxon>
        <taxon>Metazoa</taxon>
        <taxon>Ecdysozoa</taxon>
        <taxon>Nematoda</taxon>
        <taxon>Chromadorea</taxon>
        <taxon>Rhabditida</taxon>
        <taxon>Rhabditina</taxon>
        <taxon>Rhabditomorpha</taxon>
        <taxon>Strongyloidea</taxon>
        <taxon>Strongylidae</taxon>
        <taxon>Cylicocyclus</taxon>
    </lineage>
</organism>
<feature type="compositionally biased region" description="Polar residues" evidence="1">
    <location>
        <begin position="57"/>
        <end position="75"/>
    </location>
</feature>
<dbReference type="Proteomes" id="UP001176961">
    <property type="component" value="Unassembled WGS sequence"/>
</dbReference>
<evidence type="ECO:0000313" key="3">
    <source>
        <dbReference type="Proteomes" id="UP001176961"/>
    </source>
</evidence>
<feature type="compositionally biased region" description="Polar residues" evidence="1">
    <location>
        <begin position="1"/>
        <end position="27"/>
    </location>
</feature>
<feature type="compositionally biased region" description="Basic and acidic residues" evidence="1">
    <location>
        <begin position="87"/>
        <end position="104"/>
    </location>
</feature>
<gene>
    <name evidence="2" type="ORF">CYNAS_LOCUS409</name>
</gene>
<feature type="region of interest" description="Disordered" evidence="1">
    <location>
        <begin position="161"/>
        <end position="187"/>
    </location>
</feature>
<feature type="region of interest" description="Disordered" evidence="1">
    <location>
        <begin position="1"/>
        <end position="107"/>
    </location>
</feature>
<protein>
    <submittedName>
        <fullName evidence="2">Uncharacterized protein</fullName>
    </submittedName>
</protein>
<dbReference type="AlphaFoldDB" id="A0AA36GHD6"/>
<evidence type="ECO:0000256" key="1">
    <source>
        <dbReference type="SAM" id="MobiDB-lite"/>
    </source>
</evidence>
<proteinExistence type="predicted"/>
<accession>A0AA36GHD6</accession>
<reference evidence="2" key="1">
    <citation type="submission" date="2023-07" db="EMBL/GenBank/DDBJ databases">
        <authorList>
            <consortium name="CYATHOMIX"/>
        </authorList>
    </citation>
    <scope>NUCLEOTIDE SEQUENCE</scope>
    <source>
        <strain evidence="2">N/A</strain>
    </source>
</reference>
<keyword evidence="3" id="KW-1185">Reference proteome</keyword>
<comment type="caution">
    <text evidence="2">The sequence shown here is derived from an EMBL/GenBank/DDBJ whole genome shotgun (WGS) entry which is preliminary data.</text>
</comment>
<name>A0AA36GHD6_CYLNA</name>